<dbReference type="PANTHER" id="PTHR38790">
    <property type="entry name" value="2EXR DOMAIN-CONTAINING PROTEIN-RELATED"/>
    <property type="match status" value="1"/>
</dbReference>
<dbReference type="PANTHER" id="PTHR38790:SF4">
    <property type="entry name" value="2EXR DOMAIN-CONTAINING PROTEIN"/>
    <property type="match status" value="1"/>
</dbReference>
<dbReference type="OrthoDB" id="3658675at2759"/>
<reference evidence="2" key="1">
    <citation type="journal article" date="2020" name="Stud. Mycol.">
        <title>101 Dothideomycetes genomes: a test case for predicting lifestyles and emergence of pathogens.</title>
        <authorList>
            <person name="Haridas S."/>
            <person name="Albert R."/>
            <person name="Binder M."/>
            <person name="Bloem J."/>
            <person name="Labutti K."/>
            <person name="Salamov A."/>
            <person name="Andreopoulos B."/>
            <person name="Baker S."/>
            <person name="Barry K."/>
            <person name="Bills G."/>
            <person name="Bluhm B."/>
            <person name="Cannon C."/>
            <person name="Castanera R."/>
            <person name="Culley D."/>
            <person name="Daum C."/>
            <person name="Ezra D."/>
            <person name="Gonzalez J."/>
            <person name="Henrissat B."/>
            <person name="Kuo A."/>
            <person name="Liang C."/>
            <person name="Lipzen A."/>
            <person name="Lutzoni F."/>
            <person name="Magnuson J."/>
            <person name="Mondo S."/>
            <person name="Nolan M."/>
            <person name="Ohm R."/>
            <person name="Pangilinan J."/>
            <person name="Park H.-J."/>
            <person name="Ramirez L."/>
            <person name="Alfaro M."/>
            <person name="Sun H."/>
            <person name="Tritt A."/>
            <person name="Yoshinaga Y."/>
            <person name="Zwiers L.-H."/>
            <person name="Turgeon B."/>
            <person name="Goodwin S."/>
            <person name="Spatafora J."/>
            <person name="Crous P."/>
            <person name="Grigoriev I."/>
        </authorList>
    </citation>
    <scope>NUCLEOTIDE SEQUENCE</scope>
    <source>
        <strain evidence="2">CBS 110217</strain>
    </source>
</reference>
<protein>
    <recommendedName>
        <fullName evidence="1">DUF7730 domain-containing protein</fullName>
    </recommendedName>
</protein>
<dbReference type="Pfam" id="PF24864">
    <property type="entry name" value="DUF7730"/>
    <property type="match status" value="1"/>
</dbReference>
<feature type="domain" description="DUF7730" evidence="1">
    <location>
        <begin position="36"/>
        <end position="131"/>
    </location>
</feature>
<evidence type="ECO:0000313" key="3">
    <source>
        <dbReference type="Proteomes" id="UP000799777"/>
    </source>
</evidence>
<dbReference type="InterPro" id="IPR056632">
    <property type="entry name" value="DUF7730"/>
</dbReference>
<evidence type="ECO:0000313" key="2">
    <source>
        <dbReference type="EMBL" id="KAF2025835.1"/>
    </source>
</evidence>
<proteinExistence type="predicted"/>
<keyword evidence="3" id="KW-1185">Reference proteome</keyword>
<comment type="caution">
    <text evidence="2">The sequence shown here is derived from an EMBL/GenBank/DDBJ whole genome shotgun (WGS) entry which is preliminary data.</text>
</comment>
<accession>A0A9P4H2B7</accession>
<sequence>MVITRRMAAAIFTQCAEGMLDPTPQGSPIQIMERNSAASPFFQLPPEIRNRIYTHVLGGYLASINKEPRDRNAKLKSNCYSQTGPLLPPGLRQPAQEIRYATDALQLLFFCRQVYSEARLLPFTLNTFECSGYEGIQAWRKAYQRS</sequence>
<dbReference type="Proteomes" id="UP000799777">
    <property type="component" value="Unassembled WGS sequence"/>
</dbReference>
<dbReference type="AlphaFoldDB" id="A0A9P4H2B7"/>
<gene>
    <name evidence="2" type="ORF">EK21DRAFT_116461</name>
</gene>
<organism evidence="2 3">
    <name type="scientific">Setomelanomma holmii</name>
    <dbReference type="NCBI Taxonomy" id="210430"/>
    <lineage>
        <taxon>Eukaryota</taxon>
        <taxon>Fungi</taxon>
        <taxon>Dikarya</taxon>
        <taxon>Ascomycota</taxon>
        <taxon>Pezizomycotina</taxon>
        <taxon>Dothideomycetes</taxon>
        <taxon>Pleosporomycetidae</taxon>
        <taxon>Pleosporales</taxon>
        <taxon>Pleosporineae</taxon>
        <taxon>Phaeosphaeriaceae</taxon>
        <taxon>Setomelanomma</taxon>
    </lineage>
</organism>
<dbReference type="EMBL" id="ML978256">
    <property type="protein sequence ID" value="KAF2025835.1"/>
    <property type="molecule type" value="Genomic_DNA"/>
</dbReference>
<evidence type="ECO:0000259" key="1">
    <source>
        <dbReference type="Pfam" id="PF24864"/>
    </source>
</evidence>
<name>A0A9P4H2B7_9PLEO</name>